<dbReference type="KEGG" id="scm:SCHCO_02505487"/>
<name>D8Q6C9_SCHCM</name>
<dbReference type="OMA" id="ANTSVNC"/>
<comment type="subcellular location">
    <subcellularLocation>
        <location evidence="1">Nucleus</location>
        <location evidence="1">Nucleolus</location>
    </subcellularLocation>
    <subcellularLocation>
        <location evidence="2">Nucleus</location>
        <location evidence="2">Nucleoplasm</location>
    </subcellularLocation>
</comment>
<dbReference type="PANTHER" id="PTHR14211:SF7">
    <property type="entry name" value="RIBOSOME BIOGENESIS PROTEIN NOP53"/>
    <property type="match status" value="1"/>
</dbReference>
<keyword evidence="6" id="KW-0539">Nucleus</keyword>
<organism evidence="9">
    <name type="scientific">Schizophyllum commune (strain H4-8 / FGSC 9210)</name>
    <name type="common">Split gill fungus</name>
    <dbReference type="NCBI Taxonomy" id="578458"/>
    <lineage>
        <taxon>Eukaryota</taxon>
        <taxon>Fungi</taxon>
        <taxon>Dikarya</taxon>
        <taxon>Basidiomycota</taxon>
        <taxon>Agaricomycotina</taxon>
        <taxon>Agaricomycetes</taxon>
        <taxon>Agaricomycetidae</taxon>
        <taxon>Agaricales</taxon>
        <taxon>Schizophyllaceae</taxon>
        <taxon>Schizophyllum</taxon>
    </lineage>
</organism>
<keyword evidence="5" id="KW-0690">Ribosome biogenesis</keyword>
<dbReference type="OrthoDB" id="5072at2759"/>
<dbReference type="Pfam" id="PF07767">
    <property type="entry name" value="Nop53"/>
    <property type="match status" value="1"/>
</dbReference>
<evidence type="ECO:0000256" key="2">
    <source>
        <dbReference type="ARBA" id="ARBA00004642"/>
    </source>
</evidence>
<dbReference type="GO" id="GO:0005654">
    <property type="term" value="C:nucleoplasm"/>
    <property type="evidence" value="ECO:0007669"/>
    <property type="project" value="UniProtKB-SubCell"/>
</dbReference>
<sequence length="237" mass="26196">MKTTTEKTRAARLGVPAQRSQGSRKGKRAWRKHIDIDDVEERLEERREEERVLGTAVHEQPDAGLFTIDTTGDENVRRAIPKAKRQLTSLAILNERSAVPAVVGMKRKPASVSKAEKERLLRTAGRTKRGPLGSHVDGSEMGKGSALMELSEAVKESGKYDVWGNSLVDADMTEEEELPETIKPKPVKAPKLSTPREIINVPAVEAPHAGASYNPPLEAHQDLLLEAYKVEQQRIAE</sequence>
<protein>
    <recommendedName>
        <fullName evidence="4">Ribosome biogenesis protein NOP53</fullName>
    </recommendedName>
</protein>
<dbReference type="FunCoup" id="D8Q6C9">
    <property type="interactions" value="384"/>
</dbReference>
<dbReference type="VEuPathDB" id="FungiDB:SCHCODRAFT_02505487"/>
<comment type="similarity">
    <text evidence="3">Belongs to the NOP53 family.</text>
</comment>
<dbReference type="HOGENOM" id="CLU_1089941_0_0_1"/>
<dbReference type="PANTHER" id="PTHR14211">
    <property type="entry name" value="GLIOMA SUPPRESSOR CANDIDATE REGION GENE 2"/>
    <property type="match status" value="1"/>
</dbReference>
<dbReference type="Proteomes" id="UP000007431">
    <property type="component" value="Unassembled WGS sequence"/>
</dbReference>
<evidence type="ECO:0000256" key="4">
    <source>
        <dbReference type="ARBA" id="ARBA00018339"/>
    </source>
</evidence>
<keyword evidence="9" id="KW-1185">Reference proteome</keyword>
<dbReference type="InParanoid" id="D8Q6C9"/>
<evidence type="ECO:0000256" key="1">
    <source>
        <dbReference type="ARBA" id="ARBA00004604"/>
    </source>
</evidence>
<evidence type="ECO:0000256" key="5">
    <source>
        <dbReference type="ARBA" id="ARBA00022517"/>
    </source>
</evidence>
<dbReference type="GO" id="GO:0005730">
    <property type="term" value="C:nucleolus"/>
    <property type="evidence" value="ECO:0007669"/>
    <property type="project" value="UniProtKB-SubCell"/>
</dbReference>
<dbReference type="eggNOG" id="KOG2823">
    <property type="taxonomic scope" value="Eukaryota"/>
</dbReference>
<feature type="non-terminal residue" evidence="8">
    <location>
        <position position="237"/>
    </location>
</feature>
<dbReference type="GO" id="GO:0006364">
    <property type="term" value="P:rRNA processing"/>
    <property type="evidence" value="ECO:0007669"/>
    <property type="project" value="TreeGrafter"/>
</dbReference>
<dbReference type="AlphaFoldDB" id="D8Q6C9"/>
<gene>
    <name evidence="8" type="ORF">SCHCODRAFT_85448</name>
</gene>
<dbReference type="GO" id="GO:0008097">
    <property type="term" value="F:5S rRNA binding"/>
    <property type="evidence" value="ECO:0007669"/>
    <property type="project" value="TreeGrafter"/>
</dbReference>
<dbReference type="InterPro" id="IPR011687">
    <property type="entry name" value="Nop53/GLTSCR2"/>
</dbReference>
<evidence type="ECO:0000313" key="8">
    <source>
        <dbReference type="EMBL" id="EFI96214.1"/>
    </source>
</evidence>
<reference evidence="8 9" key="1">
    <citation type="journal article" date="2010" name="Nat. Biotechnol.">
        <title>Genome sequence of the model mushroom Schizophyllum commune.</title>
        <authorList>
            <person name="Ohm R.A."/>
            <person name="de Jong J.F."/>
            <person name="Lugones L.G."/>
            <person name="Aerts A."/>
            <person name="Kothe E."/>
            <person name="Stajich J.E."/>
            <person name="de Vries R.P."/>
            <person name="Record E."/>
            <person name="Levasseur A."/>
            <person name="Baker S.E."/>
            <person name="Bartholomew K.A."/>
            <person name="Coutinho P.M."/>
            <person name="Erdmann S."/>
            <person name="Fowler T.J."/>
            <person name="Gathman A.C."/>
            <person name="Lombard V."/>
            <person name="Henrissat B."/>
            <person name="Knabe N."/>
            <person name="Kuees U."/>
            <person name="Lilly W.W."/>
            <person name="Lindquist E."/>
            <person name="Lucas S."/>
            <person name="Magnuson J.K."/>
            <person name="Piumi F."/>
            <person name="Raudaskoski M."/>
            <person name="Salamov A."/>
            <person name="Schmutz J."/>
            <person name="Schwarze F.W.M.R."/>
            <person name="vanKuyk P.A."/>
            <person name="Horton J.S."/>
            <person name="Grigoriev I.V."/>
            <person name="Woesten H.A.B."/>
        </authorList>
    </citation>
    <scope>NUCLEOTIDE SEQUENCE [LARGE SCALE GENOMIC DNA]</scope>
    <source>
        <strain evidence="9">H4-8 / FGSC 9210</strain>
    </source>
</reference>
<feature type="region of interest" description="Disordered" evidence="7">
    <location>
        <begin position="1"/>
        <end position="30"/>
    </location>
</feature>
<evidence type="ECO:0000256" key="6">
    <source>
        <dbReference type="ARBA" id="ARBA00023242"/>
    </source>
</evidence>
<dbReference type="STRING" id="578458.D8Q6C9"/>
<evidence type="ECO:0000256" key="7">
    <source>
        <dbReference type="SAM" id="MobiDB-lite"/>
    </source>
</evidence>
<proteinExistence type="inferred from homology"/>
<dbReference type="EMBL" id="GL377307">
    <property type="protein sequence ID" value="EFI96214.1"/>
    <property type="molecule type" value="Genomic_DNA"/>
</dbReference>
<dbReference type="GeneID" id="9587016"/>
<evidence type="ECO:0000256" key="3">
    <source>
        <dbReference type="ARBA" id="ARBA00008838"/>
    </source>
</evidence>
<accession>D8Q6C9</accession>
<dbReference type="GO" id="GO:0000027">
    <property type="term" value="P:ribosomal large subunit assembly"/>
    <property type="evidence" value="ECO:0007669"/>
    <property type="project" value="TreeGrafter"/>
</dbReference>
<evidence type="ECO:0000313" key="9">
    <source>
        <dbReference type="Proteomes" id="UP000007431"/>
    </source>
</evidence>